<dbReference type="RefSeq" id="WP_139806325.1">
    <property type="nucleotide sequence ID" value="NZ_FWWU01000001.1"/>
</dbReference>
<feature type="signal peptide" evidence="1">
    <location>
        <begin position="1"/>
        <end position="28"/>
    </location>
</feature>
<gene>
    <name evidence="2" type="ORF">SAMN00790413_04009</name>
</gene>
<sequence>MRRLHLRRGPAVFAIVALTFSLQGKAEAAGAANGWNELGEILKKACSVGGSNMGIGGIKLNNKDVAAKMQWLCQLQSIHGYINQNILNGDWEGFAGSVAGDYVGKFLGYAGGGSGALNNFTENLNKALEGGYADFRKMLYGSFGMAFNSRKSLHEGEDPSSVGGMTYNAIKSNPVLAAAEQMARMRDSMEATAGLEKAYEAKKVQDEALQALEVNTAQAMNNATAVIGTGIKEGITDRYIKDARTALSTREVAEVQVQLAGEAMRQEATMNVALMNQLGEMVQQQVMTNMQLMKESGARTEALMSHEAELNAAIANEALENKLLASQYAGEIKGAYANLSSVIKDQEVTLTPVGQ</sequence>
<organism evidence="2 3">
    <name type="scientific">Deinococcus hopiensis KR-140</name>
    <dbReference type="NCBI Taxonomy" id="695939"/>
    <lineage>
        <taxon>Bacteria</taxon>
        <taxon>Thermotogati</taxon>
        <taxon>Deinococcota</taxon>
        <taxon>Deinococci</taxon>
        <taxon>Deinococcales</taxon>
        <taxon>Deinococcaceae</taxon>
        <taxon>Deinococcus</taxon>
    </lineage>
</organism>
<feature type="chain" id="PRO_5012438752" evidence="1">
    <location>
        <begin position="29"/>
        <end position="355"/>
    </location>
</feature>
<proteinExistence type="predicted"/>
<dbReference type="STRING" id="695939.SAMN00790413_04009"/>
<dbReference type="EMBL" id="FWWU01000001">
    <property type="protein sequence ID" value="SMB77927.1"/>
    <property type="molecule type" value="Genomic_DNA"/>
</dbReference>
<evidence type="ECO:0000313" key="3">
    <source>
        <dbReference type="Proteomes" id="UP000192582"/>
    </source>
</evidence>
<dbReference type="Proteomes" id="UP000192582">
    <property type="component" value="Unassembled WGS sequence"/>
</dbReference>
<dbReference type="OrthoDB" id="67322at2"/>
<dbReference type="AlphaFoldDB" id="A0A1W1UA30"/>
<name>A0A1W1UA30_9DEIO</name>
<reference evidence="2 3" key="1">
    <citation type="submission" date="2017-04" db="EMBL/GenBank/DDBJ databases">
        <authorList>
            <person name="Afonso C.L."/>
            <person name="Miller P.J."/>
            <person name="Scott M.A."/>
            <person name="Spackman E."/>
            <person name="Goraichik I."/>
            <person name="Dimitrov K.M."/>
            <person name="Suarez D.L."/>
            <person name="Swayne D.E."/>
        </authorList>
    </citation>
    <scope>NUCLEOTIDE SEQUENCE [LARGE SCALE GENOMIC DNA]</scope>
    <source>
        <strain evidence="2 3">KR-140</strain>
    </source>
</reference>
<evidence type="ECO:0000313" key="2">
    <source>
        <dbReference type="EMBL" id="SMB77927.1"/>
    </source>
</evidence>
<keyword evidence="3" id="KW-1185">Reference proteome</keyword>
<protein>
    <submittedName>
        <fullName evidence="2">Uncharacterized protein</fullName>
    </submittedName>
</protein>
<keyword evidence="1" id="KW-0732">Signal</keyword>
<evidence type="ECO:0000256" key="1">
    <source>
        <dbReference type="SAM" id="SignalP"/>
    </source>
</evidence>
<accession>A0A1W1UA30</accession>